<feature type="active site" description="Proton donor; for catalytic activity" evidence="15">
    <location>
        <position position="90"/>
    </location>
</feature>
<feature type="active site" description="Proton acceptor; for processing activity" evidence="15">
    <location>
        <position position="236"/>
    </location>
</feature>
<dbReference type="Proteomes" id="UP000749559">
    <property type="component" value="Unassembled WGS sequence"/>
</dbReference>
<keyword evidence="9" id="KW-0620">Polyamine biosynthesis</keyword>
<organism evidence="20 21">
    <name type="scientific">Owenia fusiformis</name>
    <name type="common">Polychaete worm</name>
    <dbReference type="NCBI Taxonomy" id="6347"/>
    <lineage>
        <taxon>Eukaryota</taxon>
        <taxon>Metazoa</taxon>
        <taxon>Spiralia</taxon>
        <taxon>Lophotrochozoa</taxon>
        <taxon>Annelida</taxon>
        <taxon>Polychaeta</taxon>
        <taxon>Sedentaria</taxon>
        <taxon>Canalipalpata</taxon>
        <taxon>Sabellida</taxon>
        <taxon>Oweniida</taxon>
        <taxon>Oweniidae</taxon>
        <taxon>Owenia</taxon>
    </lineage>
</organism>
<dbReference type="EC" id="4.1.1.50" evidence="4"/>
<evidence type="ECO:0000256" key="15">
    <source>
        <dbReference type="PIRSR" id="PIRSR001355-1"/>
    </source>
</evidence>
<dbReference type="AlphaFoldDB" id="A0A8J1TAR5"/>
<feature type="site" description="Cleavage (non-hydrolytic); by autolysis" evidence="18">
    <location>
        <begin position="75"/>
        <end position="76"/>
    </location>
</feature>
<evidence type="ECO:0000256" key="4">
    <source>
        <dbReference type="ARBA" id="ARBA00012357"/>
    </source>
</evidence>
<dbReference type="NCBIfam" id="TIGR00535">
    <property type="entry name" value="SAM_DCase"/>
    <property type="match status" value="1"/>
</dbReference>
<dbReference type="PANTHER" id="PTHR11570:SF0">
    <property type="entry name" value="S-ADENOSYLMETHIONINE DECARBOXYLASE PROENZYME"/>
    <property type="match status" value="1"/>
</dbReference>
<feature type="chain" id="PRO_5042324447" description="S-adenosylmethionine decarboxylase alpha chain" evidence="19">
    <location>
        <begin position="76"/>
        <end position="343"/>
    </location>
</feature>
<evidence type="ECO:0000256" key="3">
    <source>
        <dbReference type="ARBA" id="ARBA00008466"/>
    </source>
</evidence>
<proteinExistence type="inferred from homology"/>
<dbReference type="SUPFAM" id="SSF56276">
    <property type="entry name" value="S-adenosylmethionine decarboxylase"/>
    <property type="match status" value="1"/>
</dbReference>
<comment type="catalytic activity">
    <reaction evidence="14">
        <text>S-adenosyl-L-methionine + H(+) = S-adenosyl 3-(methylsulfanyl)propylamine + CO2</text>
        <dbReference type="Rhea" id="RHEA:15981"/>
        <dbReference type="ChEBI" id="CHEBI:15378"/>
        <dbReference type="ChEBI" id="CHEBI:16526"/>
        <dbReference type="ChEBI" id="CHEBI:57443"/>
        <dbReference type="ChEBI" id="CHEBI:59789"/>
        <dbReference type="EC" id="4.1.1.50"/>
    </reaction>
</comment>
<evidence type="ECO:0000313" key="21">
    <source>
        <dbReference type="Proteomes" id="UP000749559"/>
    </source>
</evidence>
<accession>A0A8J1TAR5</accession>
<evidence type="ECO:0000256" key="11">
    <source>
        <dbReference type="ARBA" id="ARBA00023239"/>
    </source>
</evidence>
<dbReference type="PANTHER" id="PTHR11570">
    <property type="entry name" value="S-ADENOSYLMETHIONINE DECARBOXYLASE"/>
    <property type="match status" value="1"/>
</dbReference>
<dbReference type="EMBL" id="CAIIXF020000011">
    <property type="protein sequence ID" value="CAH1799859.1"/>
    <property type="molecule type" value="Genomic_DNA"/>
</dbReference>
<dbReference type="GO" id="GO:0005829">
    <property type="term" value="C:cytosol"/>
    <property type="evidence" value="ECO:0007669"/>
    <property type="project" value="TreeGrafter"/>
</dbReference>
<keyword evidence="8" id="KW-0745">Spermidine biosynthesis</keyword>
<sequence>GSIRRKFTSEKNMDQYFFEGTEKLLEVWFSTSDPNKDADLRNIKREKWVDLLSLVGCEIVSETKDRNMDSYVLSESSMFISKDRFILKTCGRTTLLHAIKPLKNMVLDECGFDIVGDLFYSRKKFMRPELQNKPHQCFNDEVSLLDDMFDNGAAYCLGRLNQDCWYLYTFDNVGVIQPDQTLELLMSDLDPAVMKVFTKGKEGSLTAKEATQKSGIADLLPDVVIDDFLFDPCGYSMNGLLPDSKYITIHITPEKQFSYVSFETNVPKASYKELVNKILSCFRPGKCLMTIFANEASMARDTHLDFEDKLLAGYKKQDQQLCKFKNYNLSYTHYTICPPAPPH</sequence>
<evidence type="ECO:0000256" key="5">
    <source>
        <dbReference type="ARBA" id="ARBA00022691"/>
    </source>
</evidence>
<dbReference type="GO" id="GO:0004014">
    <property type="term" value="F:adenosylmethionine decarboxylase activity"/>
    <property type="evidence" value="ECO:0007669"/>
    <property type="project" value="UniProtKB-EC"/>
</dbReference>
<dbReference type="UniPathway" id="UPA00331">
    <property type="reaction ID" value="UER00451"/>
</dbReference>
<comment type="caution">
    <text evidence="20">The sequence shown here is derived from an EMBL/GenBank/DDBJ whole genome shotgun (WGS) entry which is preliminary data.</text>
</comment>
<keyword evidence="11" id="KW-0456">Lyase</keyword>
<evidence type="ECO:0000256" key="12">
    <source>
        <dbReference type="ARBA" id="ARBA00023270"/>
    </source>
</evidence>
<evidence type="ECO:0000256" key="8">
    <source>
        <dbReference type="ARBA" id="ARBA00023066"/>
    </source>
</evidence>
<feature type="active site" description="Schiff-base intermediate with substrate; via pyruvic acid" evidence="15">
    <location>
        <position position="76"/>
    </location>
</feature>
<feature type="binding site" evidence="16">
    <location>
        <position position="75"/>
    </location>
    <ligand>
        <name>substrate</name>
    </ligand>
</feature>
<name>A0A8J1TAR5_OWEFU</name>
<dbReference type="OrthoDB" id="1068353at2759"/>
<protein>
    <recommendedName>
        <fullName evidence="4">adenosylmethionine decarboxylase</fullName>
        <ecNumber evidence="4">4.1.1.50</ecNumber>
    </recommendedName>
</protein>
<dbReference type="PIRSF" id="PIRSF001355">
    <property type="entry name" value="S-AdenosylMet_decarboxylase"/>
    <property type="match status" value="1"/>
</dbReference>
<evidence type="ECO:0000256" key="6">
    <source>
        <dbReference type="ARBA" id="ARBA00022793"/>
    </source>
</evidence>
<evidence type="ECO:0000256" key="19">
    <source>
        <dbReference type="PIRSR" id="PIRSR001355-5"/>
    </source>
</evidence>
<feature type="active site" description="Proton acceptor; for processing activity" evidence="15">
    <location>
        <position position="250"/>
    </location>
</feature>
<keyword evidence="21" id="KW-1185">Reference proteome</keyword>
<keyword evidence="6" id="KW-0210">Decarboxylase</keyword>
<comment type="similarity">
    <text evidence="3">Belongs to the eukaryotic AdoMetDC family.</text>
</comment>
<feature type="binding site" evidence="16">
    <location>
        <position position="18"/>
    </location>
    <ligand>
        <name>substrate</name>
    </ligand>
</feature>
<dbReference type="InterPro" id="IPR048283">
    <property type="entry name" value="AdoMetDC-like"/>
</dbReference>
<dbReference type="InterPro" id="IPR001985">
    <property type="entry name" value="S-AdoMet_decarboxylase_euk"/>
</dbReference>
<dbReference type="PROSITE" id="PS01336">
    <property type="entry name" value="ADOMETDC"/>
    <property type="match status" value="1"/>
</dbReference>
<evidence type="ECO:0000256" key="17">
    <source>
        <dbReference type="PIRSR" id="PIRSR001355-3"/>
    </source>
</evidence>
<keyword evidence="5" id="KW-0949">S-adenosyl-L-methionine</keyword>
<evidence type="ECO:0000256" key="9">
    <source>
        <dbReference type="ARBA" id="ARBA00023115"/>
    </source>
</evidence>
<gene>
    <name evidence="20" type="ORF">OFUS_LOCUS23823</name>
</gene>
<reference evidence="20" key="1">
    <citation type="submission" date="2022-03" db="EMBL/GenBank/DDBJ databases">
        <authorList>
            <person name="Martin C."/>
        </authorList>
    </citation>
    <scope>NUCLEOTIDE SEQUENCE</scope>
</reference>
<evidence type="ECO:0000313" key="20">
    <source>
        <dbReference type="EMBL" id="CAH1799859.1"/>
    </source>
</evidence>
<evidence type="ECO:0000256" key="1">
    <source>
        <dbReference type="ARBA" id="ARBA00001928"/>
    </source>
</evidence>
<evidence type="ECO:0000256" key="13">
    <source>
        <dbReference type="ARBA" id="ARBA00023317"/>
    </source>
</evidence>
<evidence type="ECO:0000256" key="18">
    <source>
        <dbReference type="PIRSR" id="PIRSR001355-4"/>
    </source>
</evidence>
<comment type="cofactor">
    <cofactor evidence="1">
        <name>pyruvate</name>
        <dbReference type="ChEBI" id="CHEBI:15361"/>
    </cofactor>
</comment>
<dbReference type="Pfam" id="PF01536">
    <property type="entry name" value="SAM_decarbox"/>
    <property type="match status" value="1"/>
</dbReference>
<evidence type="ECO:0000256" key="14">
    <source>
        <dbReference type="ARBA" id="ARBA00048112"/>
    </source>
</evidence>
<keyword evidence="12" id="KW-0704">Schiff base</keyword>
<dbReference type="GO" id="GO:0008295">
    <property type="term" value="P:spermidine biosynthetic process"/>
    <property type="evidence" value="ECO:0007669"/>
    <property type="project" value="UniProtKB-KW"/>
</dbReference>
<keyword evidence="7 18" id="KW-0068">Autocatalytic cleavage</keyword>
<evidence type="ECO:0000256" key="7">
    <source>
        <dbReference type="ARBA" id="ARBA00022813"/>
    </source>
</evidence>
<evidence type="ECO:0000256" key="16">
    <source>
        <dbReference type="PIRSR" id="PIRSR001355-2"/>
    </source>
</evidence>
<feature type="non-terminal residue" evidence="20">
    <location>
        <position position="1"/>
    </location>
</feature>
<dbReference type="InterPro" id="IPR018166">
    <property type="entry name" value="S-AdoMet_deCO2ase_CS"/>
</dbReference>
<feature type="chain" id="PRO_5042324446" description="S-adenosylmethionine decarboxylase beta chain" evidence="19">
    <location>
        <begin position="1"/>
        <end position="75"/>
    </location>
</feature>
<keyword evidence="10" id="KW-0865">Zymogen</keyword>
<feature type="binding site" evidence="16">
    <location>
        <position position="230"/>
    </location>
    <ligand>
        <name>substrate</name>
    </ligand>
</feature>
<dbReference type="GO" id="GO:0006597">
    <property type="term" value="P:spermine biosynthetic process"/>
    <property type="evidence" value="ECO:0007669"/>
    <property type="project" value="InterPro"/>
</dbReference>
<dbReference type="InterPro" id="IPR016067">
    <property type="entry name" value="S-AdoMet_deCO2ase_core"/>
</dbReference>
<evidence type="ECO:0000256" key="2">
    <source>
        <dbReference type="ARBA" id="ARBA00004911"/>
    </source>
</evidence>
<dbReference type="Gene3D" id="3.60.90.10">
    <property type="entry name" value="S-adenosylmethionine decarboxylase"/>
    <property type="match status" value="1"/>
</dbReference>
<feature type="modified residue" description="Pyruvic acid (Ser); by autocatalysis" evidence="17">
    <location>
        <position position="76"/>
    </location>
</feature>
<keyword evidence="13" id="KW-0670">Pyruvate</keyword>
<evidence type="ECO:0000256" key="10">
    <source>
        <dbReference type="ARBA" id="ARBA00023145"/>
    </source>
</evidence>
<comment type="pathway">
    <text evidence="2">Amine and polyamine biosynthesis; S-adenosylmethioninamine biosynthesis; S-adenosylmethioninamine from S-adenosyl-L-methionine: step 1/1.</text>
</comment>
<feature type="binding site" evidence="16">
    <location>
        <position position="254"/>
    </location>
    <ligand>
        <name>substrate</name>
    </ligand>
</feature>